<dbReference type="Gene3D" id="1.10.1660.20">
    <property type="match status" value="1"/>
</dbReference>
<sequence length="78" mass="9167">MAKLLTLTEWASETYSQPPSLSTLRRWAREGRIYPCPELHGKEYRLHPEAVYLNPRKRVRNPNAHSHSLIGRNLLMEK</sequence>
<feature type="domain" description="Excisionase-like" evidence="3">
    <location>
        <begin position="5"/>
        <end position="62"/>
    </location>
</feature>
<keyword evidence="2" id="KW-0233">DNA recombination</keyword>
<evidence type="ECO:0000313" key="5">
    <source>
        <dbReference type="Proteomes" id="UP000316142"/>
    </source>
</evidence>
<name>A0ABY2ZGC0_9GAMM</name>
<evidence type="ECO:0000313" key="4">
    <source>
        <dbReference type="EMBL" id="TPV33676.1"/>
    </source>
</evidence>
<keyword evidence="1" id="KW-0238">DNA-binding</keyword>
<dbReference type="InterPro" id="IPR038137">
    <property type="entry name" value="Excisionase-like_sf"/>
</dbReference>
<proteinExistence type="predicted"/>
<dbReference type="EMBL" id="VHIZ01000009">
    <property type="protein sequence ID" value="TPV33676.1"/>
    <property type="molecule type" value="Genomic_DNA"/>
</dbReference>
<keyword evidence="5" id="KW-1185">Reference proteome</keyword>
<gene>
    <name evidence="4" type="ORF">FJW00_01120</name>
</gene>
<accession>A0ABY2ZGC0</accession>
<reference evidence="4 5" key="1">
    <citation type="submission" date="2019-06" db="EMBL/GenBank/DDBJ databases">
        <title>Taxogenomics and systematics of the genus Pantoea.</title>
        <authorList>
            <person name="Tambong J.T."/>
        </authorList>
    </citation>
    <scope>NUCLEOTIDE SEQUENCE [LARGE SCALE GENOMIC DNA]</scope>
    <source>
        <strain evidence="4 5">LMG 2558</strain>
    </source>
</reference>
<evidence type="ECO:0000256" key="2">
    <source>
        <dbReference type="ARBA" id="ARBA00023172"/>
    </source>
</evidence>
<dbReference type="InterPro" id="IPR012884">
    <property type="entry name" value="Excisionase-like"/>
</dbReference>
<evidence type="ECO:0000259" key="3">
    <source>
        <dbReference type="Pfam" id="PF07825"/>
    </source>
</evidence>
<dbReference type="Proteomes" id="UP000316142">
    <property type="component" value="Unassembled WGS sequence"/>
</dbReference>
<dbReference type="InterPro" id="IPR009061">
    <property type="entry name" value="DNA-bd_dom_put_sf"/>
</dbReference>
<evidence type="ECO:0000256" key="1">
    <source>
        <dbReference type="ARBA" id="ARBA00023125"/>
    </source>
</evidence>
<protein>
    <submittedName>
        <fullName evidence="4">Excisionase</fullName>
    </submittedName>
</protein>
<dbReference type="Pfam" id="PF07825">
    <property type="entry name" value="Exc"/>
    <property type="match status" value="1"/>
</dbReference>
<comment type="caution">
    <text evidence="4">The sequence shown here is derived from an EMBL/GenBank/DDBJ whole genome shotgun (WGS) entry which is preliminary data.</text>
</comment>
<dbReference type="SUPFAM" id="SSF46955">
    <property type="entry name" value="Putative DNA-binding domain"/>
    <property type="match status" value="1"/>
</dbReference>
<organism evidence="4 5">
    <name type="scientific">Pantoea anthophila</name>
    <dbReference type="NCBI Taxonomy" id="470931"/>
    <lineage>
        <taxon>Bacteria</taxon>
        <taxon>Pseudomonadati</taxon>
        <taxon>Pseudomonadota</taxon>
        <taxon>Gammaproteobacteria</taxon>
        <taxon>Enterobacterales</taxon>
        <taxon>Erwiniaceae</taxon>
        <taxon>Pantoea</taxon>
    </lineage>
</organism>
<dbReference type="RefSeq" id="WP_140922846.1">
    <property type="nucleotide sequence ID" value="NZ_VHIZ01000009.1"/>
</dbReference>